<protein>
    <submittedName>
        <fullName evidence="1">Uncharacterized protein</fullName>
    </submittedName>
</protein>
<evidence type="ECO:0000313" key="2">
    <source>
        <dbReference type="Proteomes" id="UP000325286"/>
    </source>
</evidence>
<keyword evidence="2" id="KW-1185">Reference proteome</keyword>
<evidence type="ECO:0000313" key="1">
    <source>
        <dbReference type="EMBL" id="QEG43551.1"/>
    </source>
</evidence>
<dbReference type="AlphaFoldDB" id="A0A5B9R9A3"/>
<reference evidence="1 2" key="1">
    <citation type="submission" date="2019-08" db="EMBL/GenBank/DDBJ databases">
        <title>Deep-cultivation of Planctomycetes and their phenomic and genomic characterization uncovers novel biology.</title>
        <authorList>
            <person name="Wiegand S."/>
            <person name="Jogler M."/>
            <person name="Boedeker C."/>
            <person name="Pinto D."/>
            <person name="Vollmers J."/>
            <person name="Rivas-Marin E."/>
            <person name="Kohn T."/>
            <person name="Peeters S.H."/>
            <person name="Heuer A."/>
            <person name="Rast P."/>
            <person name="Oberbeckmann S."/>
            <person name="Bunk B."/>
            <person name="Jeske O."/>
            <person name="Meyerdierks A."/>
            <person name="Storesund J.E."/>
            <person name="Kallscheuer N."/>
            <person name="Luecker S."/>
            <person name="Lage O.M."/>
            <person name="Pohl T."/>
            <person name="Merkel B.J."/>
            <person name="Hornburger P."/>
            <person name="Mueller R.-W."/>
            <person name="Bruemmer F."/>
            <person name="Labrenz M."/>
            <person name="Spormann A.M."/>
            <person name="Op den Camp H."/>
            <person name="Overmann J."/>
            <person name="Amann R."/>
            <person name="Jetten M.S.M."/>
            <person name="Mascher T."/>
            <person name="Medema M.H."/>
            <person name="Devos D.P."/>
            <person name="Kaster A.-K."/>
            <person name="Ovreas L."/>
            <person name="Rohde M."/>
            <person name="Galperin M.Y."/>
            <person name="Jogler C."/>
        </authorList>
    </citation>
    <scope>NUCLEOTIDE SEQUENCE [LARGE SCALE GENOMIC DNA]</scope>
    <source>
        <strain evidence="1 2">UC8</strain>
    </source>
</reference>
<dbReference type="KEGG" id="rul:UC8_56020"/>
<dbReference type="RefSeq" id="WP_068132563.1">
    <property type="nucleotide sequence ID" value="NZ_CP042914.1"/>
</dbReference>
<gene>
    <name evidence="1" type="ORF">UC8_56020</name>
</gene>
<accession>A0A5B9R9A3</accession>
<sequence length="636" mass="72176">MELGLDPPYAFLSGNAKQRTFQILPEGRDGLKNWAPISRMSPVFPVRHFRGGVDYTSPNRFHFEGRWHVIFAGPVHPEEFGPLQSFDGEFWLTLGLYNVLLACEDAEQIQLARDWCADNKRQCEIWTIEDGKVLEVQVFDENFVQESNEELAKLWSLEAPHELTEAIREFVPLAAAAIARGQASGIGLDRDLRYLPNVFGKIVEAGRGPDQKYIALGRLLTINAGLSRFSSQTFAGISPIFSTECHFWLHSLFGIGVANIALRNIRDFMHRTLGEAEIHKRFKKLELDTSGIDLSSATPEIKDYLGEVDIDAPGEAIPLLAFFSARDGYRSTEVTVSAPLAAVSSCNSVRWSLLTLTHEFCHVIVRAIQSDLYPDFSSEQQILDCVALLELDGPAENLLKEIRRSLLMSVCQMENHLAGKAANDGIEITAESVRIMLQRWRQEVDEIIVHVFDYLYFYGQDSERYIIGIWSSWGTIPNIRYRVKEYVVRSVCAVLSRHIMRGSDALDEARTEVLKHLQALAQSDPGSRYVDDAVDYLQNKWNSEARDAVLVRRNLVKLARIFLFSEELATKLRSEPEISTGRGDQLGYSYKRRDLDRKSLRNPLLFLANYTNQSPPSQVDSLWVLYILAFCYHTDE</sequence>
<dbReference type="OrthoDB" id="1492778at2"/>
<dbReference type="EMBL" id="CP042914">
    <property type="protein sequence ID" value="QEG43551.1"/>
    <property type="molecule type" value="Genomic_DNA"/>
</dbReference>
<proteinExistence type="predicted"/>
<organism evidence="1 2">
    <name type="scientific">Roseimaritima ulvae</name>
    <dbReference type="NCBI Taxonomy" id="980254"/>
    <lineage>
        <taxon>Bacteria</taxon>
        <taxon>Pseudomonadati</taxon>
        <taxon>Planctomycetota</taxon>
        <taxon>Planctomycetia</taxon>
        <taxon>Pirellulales</taxon>
        <taxon>Pirellulaceae</taxon>
        <taxon>Roseimaritima</taxon>
    </lineage>
</organism>
<dbReference type="Proteomes" id="UP000325286">
    <property type="component" value="Chromosome"/>
</dbReference>
<name>A0A5B9R9A3_9BACT</name>